<evidence type="ECO:0000256" key="7">
    <source>
        <dbReference type="ARBA" id="ARBA00022833"/>
    </source>
</evidence>
<name>A0AA39FIN4_9HYME</name>
<dbReference type="Pfam" id="PF01431">
    <property type="entry name" value="Peptidase_M13"/>
    <property type="match status" value="1"/>
</dbReference>
<keyword evidence="5" id="KW-0479">Metal-binding</keyword>
<evidence type="ECO:0000256" key="3">
    <source>
        <dbReference type="ARBA" id="ARBA00007357"/>
    </source>
</evidence>
<evidence type="ECO:0000313" key="12">
    <source>
        <dbReference type="Proteomes" id="UP001168990"/>
    </source>
</evidence>
<dbReference type="GO" id="GO:0046872">
    <property type="term" value="F:metal ion binding"/>
    <property type="evidence" value="ECO:0007669"/>
    <property type="project" value="UniProtKB-KW"/>
</dbReference>
<organism evidence="11 12">
    <name type="scientific">Microctonus aethiopoides</name>
    <dbReference type="NCBI Taxonomy" id="144406"/>
    <lineage>
        <taxon>Eukaryota</taxon>
        <taxon>Metazoa</taxon>
        <taxon>Ecdysozoa</taxon>
        <taxon>Arthropoda</taxon>
        <taxon>Hexapoda</taxon>
        <taxon>Insecta</taxon>
        <taxon>Pterygota</taxon>
        <taxon>Neoptera</taxon>
        <taxon>Endopterygota</taxon>
        <taxon>Hymenoptera</taxon>
        <taxon>Apocrita</taxon>
        <taxon>Ichneumonoidea</taxon>
        <taxon>Braconidae</taxon>
        <taxon>Euphorinae</taxon>
        <taxon>Microctonus</taxon>
    </lineage>
</organism>
<comment type="caution">
    <text evidence="11">The sequence shown here is derived from an EMBL/GenBank/DDBJ whole genome shotgun (WGS) entry which is preliminary data.</text>
</comment>
<feature type="domain" description="Peptidase M13 N-terminal" evidence="10">
    <location>
        <begin position="69"/>
        <end position="457"/>
    </location>
</feature>
<evidence type="ECO:0000256" key="5">
    <source>
        <dbReference type="ARBA" id="ARBA00022723"/>
    </source>
</evidence>
<dbReference type="EMBL" id="JAQQBS010000004">
    <property type="protein sequence ID" value="KAK0170165.1"/>
    <property type="molecule type" value="Genomic_DNA"/>
</dbReference>
<dbReference type="CDD" id="cd08662">
    <property type="entry name" value="M13"/>
    <property type="match status" value="1"/>
</dbReference>
<accession>A0AA39FIN4</accession>
<dbReference type="PANTHER" id="PTHR11733:SF224">
    <property type="entry name" value="NEPRILYSIN-2"/>
    <property type="match status" value="1"/>
</dbReference>
<dbReference type="Gene3D" id="3.40.390.10">
    <property type="entry name" value="Collagenase (Catalytic Domain)"/>
    <property type="match status" value="1"/>
</dbReference>
<keyword evidence="7" id="KW-0862">Zinc</keyword>
<dbReference type="InterPro" id="IPR024079">
    <property type="entry name" value="MetalloPept_cat_dom_sf"/>
</dbReference>
<keyword evidence="4" id="KW-0645">Protease</keyword>
<comment type="cofactor">
    <cofactor evidence="1">
        <name>Zn(2+)</name>
        <dbReference type="ChEBI" id="CHEBI:29105"/>
    </cofactor>
</comment>
<proteinExistence type="inferred from homology"/>
<dbReference type="InterPro" id="IPR018497">
    <property type="entry name" value="Peptidase_M13_C"/>
</dbReference>
<dbReference type="Gene3D" id="1.10.1380.10">
    <property type="entry name" value="Neutral endopeptidase , domain2"/>
    <property type="match status" value="1"/>
</dbReference>
<dbReference type="SUPFAM" id="SSF55486">
    <property type="entry name" value="Metalloproteases ('zincins'), catalytic domain"/>
    <property type="match status" value="1"/>
</dbReference>
<protein>
    <submittedName>
        <fullName evidence="11">Uncharacterized protein</fullName>
    </submittedName>
</protein>
<dbReference type="PRINTS" id="PR00786">
    <property type="entry name" value="NEPRILYSIN"/>
</dbReference>
<reference evidence="11" key="1">
    <citation type="journal article" date="2023" name="bioRxiv">
        <title>Scaffold-level genome assemblies of two parasitoid biocontrol wasps reveal the parthenogenesis mechanism and an associated novel virus.</title>
        <authorList>
            <person name="Inwood S."/>
            <person name="Skelly J."/>
            <person name="Guhlin J."/>
            <person name="Harrop T."/>
            <person name="Goldson S."/>
            <person name="Dearden P."/>
        </authorList>
    </citation>
    <scope>NUCLEOTIDE SEQUENCE</scope>
    <source>
        <strain evidence="11">Irish</strain>
        <tissue evidence="11">Whole body</tissue>
    </source>
</reference>
<evidence type="ECO:0000256" key="4">
    <source>
        <dbReference type="ARBA" id="ARBA00022670"/>
    </source>
</evidence>
<dbReference type="InterPro" id="IPR042089">
    <property type="entry name" value="Peptidase_M13_dom_2"/>
</dbReference>
<evidence type="ECO:0000259" key="10">
    <source>
        <dbReference type="Pfam" id="PF05649"/>
    </source>
</evidence>
<dbReference type="AlphaFoldDB" id="A0AA39FIN4"/>
<evidence type="ECO:0000256" key="1">
    <source>
        <dbReference type="ARBA" id="ARBA00001947"/>
    </source>
</evidence>
<keyword evidence="12" id="KW-1185">Reference proteome</keyword>
<dbReference type="InterPro" id="IPR000718">
    <property type="entry name" value="Peptidase_M13"/>
</dbReference>
<keyword evidence="8" id="KW-0482">Metalloprotease</keyword>
<reference evidence="11" key="2">
    <citation type="submission" date="2023-03" db="EMBL/GenBank/DDBJ databases">
        <authorList>
            <person name="Inwood S.N."/>
            <person name="Skelly J.G."/>
            <person name="Guhlin J."/>
            <person name="Harrop T.W.R."/>
            <person name="Goldson S.G."/>
            <person name="Dearden P.K."/>
        </authorList>
    </citation>
    <scope>NUCLEOTIDE SEQUENCE</scope>
    <source>
        <strain evidence="11">Irish</strain>
        <tissue evidence="11">Whole body</tissue>
    </source>
</reference>
<comment type="subcellular location">
    <subcellularLocation>
        <location evidence="2">Cell membrane</location>
        <topology evidence="2">Single-pass type II membrane protein</topology>
    </subcellularLocation>
</comment>
<dbReference type="GO" id="GO:0004222">
    <property type="term" value="F:metalloendopeptidase activity"/>
    <property type="evidence" value="ECO:0007669"/>
    <property type="project" value="InterPro"/>
</dbReference>
<evidence type="ECO:0000256" key="8">
    <source>
        <dbReference type="ARBA" id="ARBA00023049"/>
    </source>
</evidence>
<dbReference type="InterPro" id="IPR008753">
    <property type="entry name" value="Peptidase_M13_N"/>
</dbReference>
<evidence type="ECO:0000259" key="9">
    <source>
        <dbReference type="Pfam" id="PF01431"/>
    </source>
</evidence>
<keyword evidence="6" id="KW-0378">Hydrolase</keyword>
<dbReference type="GO" id="GO:0016485">
    <property type="term" value="P:protein processing"/>
    <property type="evidence" value="ECO:0007669"/>
    <property type="project" value="TreeGrafter"/>
</dbReference>
<dbReference type="PROSITE" id="PS51885">
    <property type="entry name" value="NEPRILYSIN"/>
    <property type="match status" value="1"/>
</dbReference>
<dbReference type="Pfam" id="PF05649">
    <property type="entry name" value="Peptidase_M13_N"/>
    <property type="match status" value="1"/>
</dbReference>
<dbReference type="Proteomes" id="UP001168990">
    <property type="component" value="Unassembled WGS sequence"/>
</dbReference>
<evidence type="ECO:0000256" key="2">
    <source>
        <dbReference type="ARBA" id="ARBA00004401"/>
    </source>
</evidence>
<feature type="domain" description="Peptidase M13 C-terminal" evidence="9">
    <location>
        <begin position="520"/>
        <end position="725"/>
    </location>
</feature>
<sequence>MFFHKSNNNYILLLALAVVLQFNIIISIAIPIEEKSNNSTGFANNVCETFSCNETAFEIRKKMNFNVDPCDNFYEFACGNFIKNTNIPDDKTAVESFTKIDDQLAQELKSCLEDPSPPEEPKSFKLAKNFYKSCMNETAIENRGYESLKKILKDLGGWPVLEGSEWNESNFHWTKSVYKFRKAGYSMNYFLNLNVDLDLLNTNKKILQLGHPKTEDHEYLLKPHSHVTLVKAYSKYMNDIAVILGAPISVVTSEELKEALDFEIALFSLIPSGYESRNATLRYNPMTLAELSKHHSSIPWKKYINNILAPYMTVDDNETVIITVPSFISQFIKLINNTPKRTQANYAIWKAVEYSITYLTQDMLKTRLEFEKKLNGVAKLTARWETCVEESTQLFGTHALYVKKYFNEAAKNDAIEMVVGIKDQMIKTLQTVDWMDEETRKNALNKAAALSFYIGYPKEFFDTNGNALEELYKNLEFTDDNFLKNQLKLNYFMLNCEYSNLRKPLNESDWKGHAKVGIVNTFYASYSNSIDLPAGILQGMLFSNDRPKYLNYGAIGFFIGHEITHGFDHLGRQRDEHGNLKNWWTPSTNEAFLRKAQCFVNQYNNYTIKEIGKKLNGKLTEIENISDNGGIKIAYLAYQDWSKRHGNYEQSLSELPFTSQQMYWISAATTWCAKYQQPFLENIIESDSHSPGEFRILGSFSNMPEFAKDFNCPLGSNMNPKNKCEFW</sequence>
<comment type="similarity">
    <text evidence="3">Belongs to the peptidase M13 family.</text>
</comment>
<evidence type="ECO:0000313" key="11">
    <source>
        <dbReference type="EMBL" id="KAK0170165.1"/>
    </source>
</evidence>
<dbReference type="GO" id="GO:0005886">
    <property type="term" value="C:plasma membrane"/>
    <property type="evidence" value="ECO:0007669"/>
    <property type="project" value="UniProtKB-SubCell"/>
</dbReference>
<gene>
    <name evidence="11" type="ORF">PV328_010762</name>
</gene>
<dbReference type="PANTHER" id="PTHR11733">
    <property type="entry name" value="ZINC METALLOPROTEASE FAMILY M13 NEPRILYSIN-RELATED"/>
    <property type="match status" value="1"/>
</dbReference>
<evidence type="ECO:0000256" key="6">
    <source>
        <dbReference type="ARBA" id="ARBA00022801"/>
    </source>
</evidence>